<sequence>MQKIQTDCGLCINCCGIDCYVEDGRLVKVEGTPNHWLNKGQICSKAKFLVEATYSTNRLQYPMKKVGGRIDKGRFERISWEQAYKEIGDKLLELREKYGARTLATWTGSVGVEHFEMAAFNQRFAKAYGSPNFFNPEGICFRTRILARQITFGRYPVEQPRNAKLIILWGHNPEASYFPIGIDIRERLQNGELELVVIDVRKIPLANEGLYLQPRPGTDAAIALAMINTIIEEDLYDHEFVENWCTGFDKLTEHVKDMTPEWAAEISGVAATDIRKVARMFANTKNAAILEGVGHLNQYQNGLQTERCFNILIAITGKVDRPGGWVTCPQVRLADLRVPVEEKSLGYDEYPIFHQFNKRTPPYGSASMMTEAMITEKPYPIKAFISSGSNPVLTFPDTGRFIEAMKNTELFVSIDPYMTETSQLADYALPACTFIEETGVGGFPYGITHCTPYIMLRKKVIEPLYESKPIWSIWSELGRQIGLGEYFPWKTDEEVAEHLFSTTGVTYQQLVEHPEGMYFGEIEYEVYKKIGFATDSGKVELYSAQMEALGADGLPSHVEPEQSYVANPELAAKYPEILLTGARHQEYIGAQMHDVPGLRAIMQEPHAMIHPVTAKKYNIIDGELMGVESPRGMIKIKAHVTEDIRPGAVSIPHGWAGSNVNVLLDAMVRDKVSGYITMRGNAVRLVKLDQVTELGSTTVYKEVVR</sequence>
<dbReference type="Pfam" id="PF04879">
    <property type="entry name" value="Molybdop_Fe4S4"/>
    <property type="match status" value="1"/>
</dbReference>
<dbReference type="GO" id="GO:0018818">
    <property type="term" value="F:acetylene hydratase activity"/>
    <property type="evidence" value="ECO:0007669"/>
    <property type="project" value="UniProtKB-EC"/>
</dbReference>
<dbReference type="Gene3D" id="2.40.40.20">
    <property type="match status" value="1"/>
</dbReference>
<keyword evidence="6" id="KW-0732">Signal</keyword>
<dbReference type="Gene3D" id="2.20.25.90">
    <property type="entry name" value="ADC-like domains"/>
    <property type="match status" value="1"/>
</dbReference>
<organism evidence="11 12">
    <name type="scientific">Sporotomaculum syntrophicum</name>
    <dbReference type="NCBI Taxonomy" id="182264"/>
    <lineage>
        <taxon>Bacteria</taxon>
        <taxon>Bacillati</taxon>
        <taxon>Bacillota</taxon>
        <taxon>Clostridia</taxon>
        <taxon>Eubacteriales</taxon>
        <taxon>Desulfallaceae</taxon>
        <taxon>Sporotomaculum</taxon>
    </lineage>
</organism>
<dbReference type="PROSITE" id="PS00932">
    <property type="entry name" value="MOLYBDOPTERIN_PROK_3"/>
    <property type="match status" value="1"/>
</dbReference>
<dbReference type="GO" id="GO:0016491">
    <property type="term" value="F:oxidoreductase activity"/>
    <property type="evidence" value="ECO:0007669"/>
    <property type="project" value="UniProtKB-KW"/>
</dbReference>
<comment type="caution">
    <text evidence="11">The sequence shown here is derived from an EMBL/GenBank/DDBJ whole genome shotgun (WGS) entry which is preliminary data.</text>
</comment>
<proteinExistence type="inferred from homology"/>
<dbReference type="Gene3D" id="3.40.228.10">
    <property type="entry name" value="Dimethylsulfoxide Reductase, domain 2"/>
    <property type="match status" value="1"/>
</dbReference>
<evidence type="ECO:0000256" key="9">
    <source>
        <dbReference type="ARBA" id="ARBA00023014"/>
    </source>
</evidence>
<dbReference type="Pfam" id="PF00384">
    <property type="entry name" value="Molybdopterin"/>
    <property type="match status" value="1"/>
</dbReference>
<dbReference type="PROSITE" id="PS51669">
    <property type="entry name" value="4FE4S_MOW_BIS_MGD"/>
    <property type="match status" value="1"/>
</dbReference>
<evidence type="ECO:0000313" key="12">
    <source>
        <dbReference type="Proteomes" id="UP000798488"/>
    </source>
</evidence>
<dbReference type="Gene3D" id="3.40.50.740">
    <property type="match status" value="1"/>
</dbReference>
<dbReference type="EMBL" id="LSRS01000002">
    <property type="protein sequence ID" value="KAF1085800.1"/>
    <property type="molecule type" value="Genomic_DNA"/>
</dbReference>
<dbReference type="InterPro" id="IPR050612">
    <property type="entry name" value="Prok_Mopterin_Oxidored"/>
</dbReference>
<dbReference type="OrthoDB" id="9810782at2"/>
<keyword evidence="12" id="KW-1185">Reference proteome</keyword>
<keyword evidence="9" id="KW-0411">Iron-sulfur</keyword>
<reference evidence="11" key="1">
    <citation type="submission" date="2016-02" db="EMBL/GenBank/DDBJ databases">
        <title>Draft Genome Sequence of Sporotomaculum syntrophicum Strain FB, a Syntrophic Benzoate Degrader.</title>
        <authorList>
            <person name="Nobu M.K."/>
            <person name="Narihiro T."/>
            <person name="Qiu Y.-L."/>
            <person name="Ohashi A."/>
            <person name="Liu W.-T."/>
            <person name="Yuji S."/>
        </authorList>
    </citation>
    <scope>NUCLEOTIDE SEQUENCE</scope>
    <source>
        <strain evidence="11">FB</strain>
    </source>
</reference>
<dbReference type="InterPro" id="IPR009010">
    <property type="entry name" value="Asp_de-COase-like_dom_sf"/>
</dbReference>
<dbReference type="Pfam" id="PF01568">
    <property type="entry name" value="Molydop_binding"/>
    <property type="match status" value="1"/>
</dbReference>
<gene>
    <name evidence="11" type="ORF">SPSYN_00529</name>
</gene>
<evidence type="ECO:0000259" key="10">
    <source>
        <dbReference type="PROSITE" id="PS51669"/>
    </source>
</evidence>
<evidence type="ECO:0000256" key="7">
    <source>
        <dbReference type="ARBA" id="ARBA00023002"/>
    </source>
</evidence>
<evidence type="ECO:0000256" key="1">
    <source>
        <dbReference type="ARBA" id="ARBA00001942"/>
    </source>
</evidence>
<dbReference type="SUPFAM" id="SSF50692">
    <property type="entry name" value="ADC-like"/>
    <property type="match status" value="1"/>
</dbReference>
<evidence type="ECO:0000256" key="2">
    <source>
        <dbReference type="ARBA" id="ARBA00010312"/>
    </source>
</evidence>
<keyword evidence="11" id="KW-0456">Lyase</keyword>
<feature type="domain" description="4Fe-4S Mo/W bis-MGD-type" evidence="10">
    <location>
        <begin position="1"/>
        <end position="57"/>
    </location>
</feature>
<dbReference type="InterPro" id="IPR006656">
    <property type="entry name" value="Mopterin_OxRdtase"/>
</dbReference>
<dbReference type="GO" id="GO:0051539">
    <property type="term" value="F:4 iron, 4 sulfur cluster binding"/>
    <property type="evidence" value="ECO:0007669"/>
    <property type="project" value="UniProtKB-KW"/>
</dbReference>
<evidence type="ECO:0000313" key="11">
    <source>
        <dbReference type="EMBL" id="KAF1085800.1"/>
    </source>
</evidence>
<evidence type="ECO:0000256" key="3">
    <source>
        <dbReference type="ARBA" id="ARBA00022485"/>
    </source>
</evidence>
<dbReference type="PANTHER" id="PTHR43742">
    <property type="entry name" value="TRIMETHYLAMINE-N-OXIDE REDUCTASE"/>
    <property type="match status" value="1"/>
</dbReference>
<dbReference type="GO" id="GO:0043546">
    <property type="term" value="F:molybdopterin cofactor binding"/>
    <property type="evidence" value="ECO:0007669"/>
    <property type="project" value="InterPro"/>
</dbReference>
<name>A0A9D2WQN4_9FIRM</name>
<dbReference type="AlphaFoldDB" id="A0A9D2WQN4"/>
<evidence type="ECO:0000256" key="5">
    <source>
        <dbReference type="ARBA" id="ARBA00022723"/>
    </source>
</evidence>
<dbReference type="PANTHER" id="PTHR43742:SF9">
    <property type="entry name" value="TETRATHIONATE REDUCTASE SUBUNIT A"/>
    <property type="match status" value="1"/>
</dbReference>
<dbReference type="InterPro" id="IPR006655">
    <property type="entry name" value="Mopterin_OxRdtase_prok_CS"/>
</dbReference>
<keyword evidence="3" id="KW-0004">4Fe-4S</keyword>
<evidence type="ECO:0000256" key="8">
    <source>
        <dbReference type="ARBA" id="ARBA00023004"/>
    </source>
</evidence>
<dbReference type="GO" id="GO:0046872">
    <property type="term" value="F:metal ion binding"/>
    <property type="evidence" value="ECO:0007669"/>
    <property type="project" value="UniProtKB-KW"/>
</dbReference>
<keyword evidence="7" id="KW-0560">Oxidoreductase</keyword>
<evidence type="ECO:0000256" key="6">
    <source>
        <dbReference type="ARBA" id="ARBA00022729"/>
    </source>
</evidence>
<evidence type="ECO:0000256" key="4">
    <source>
        <dbReference type="ARBA" id="ARBA00022505"/>
    </source>
</evidence>
<dbReference type="InterPro" id="IPR006963">
    <property type="entry name" value="Mopterin_OxRdtase_4Fe-4S_dom"/>
</dbReference>
<dbReference type="Proteomes" id="UP000798488">
    <property type="component" value="Unassembled WGS sequence"/>
</dbReference>
<dbReference type="SMART" id="SM00926">
    <property type="entry name" value="Molybdop_Fe4S4"/>
    <property type="match status" value="1"/>
</dbReference>
<dbReference type="EC" id="4.2.1.112" evidence="11"/>
<dbReference type="SUPFAM" id="SSF53706">
    <property type="entry name" value="Formate dehydrogenase/DMSO reductase, domains 1-3"/>
    <property type="match status" value="1"/>
</dbReference>
<dbReference type="InterPro" id="IPR006657">
    <property type="entry name" value="MoPterin_dinucl-bd_dom"/>
</dbReference>
<comment type="similarity">
    <text evidence="2">Belongs to the prokaryotic molybdopterin-containing oxidoreductase family.</text>
</comment>
<keyword evidence="4" id="KW-0500">Molybdenum</keyword>
<dbReference type="RefSeq" id="WP_161820970.1">
    <property type="nucleotide sequence ID" value="NZ_LSRS01000002.1"/>
</dbReference>
<keyword evidence="5" id="KW-0479">Metal-binding</keyword>
<comment type="cofactor">
    <cofactor evidence="1">
        <name>Mo-bis(molybdopterin guanine dinucleotide)</name>
        <dbReference type="ChEBI" id="CHEBI:60539"/>
    </cofactor>
</comment>
<protein>
    <submittedName>
        <fullName evidence="11">Acetylene hydratase</fullName>
        <ecNumber evidence="11">4.2.1.112</ecNumber>
    </submittedName>
</protein>
<keyword evidence="8" id="KW-0408">Iron</keyword>
<accession>A0A9D2WQN4</accession>